<evidence type="ECO:0000259" key="1">
    <source>
        <dbReference type="PROSITE" id="PS50887"/>
    </source>
</evidence>
<dbReference type="Pfam" id="PF13426">
    <property type="entry name" value="PAS_9"/>
    <property type="match status" value="2"/>
</dbReference>
<keyword evidence="2" id="KW-0548">Nucleotidyltransferase</keyword>
<organism evidence="2 3">
    <name type="scientific">Uliginosibacterium sediminicola</name>
    <dbReference type="NCBI Taxonomy" id="2024550"/>
    <lineage>
        <taxon>Bacteria</taxon>
        <taxon>Pseudomonadati</taxon>
        <taxon>Pseudomonadota</taxon>
        <taxon>Betaproteobacteria</taxon>
        <taxon>Rhodocyclales</taxon>
        <taxon>Zoogloeaceae</taxon>
        <taxon>Uliginosibacterium</taxon>
    </lineage>
</organism>
<evidence type="ECO:0000313" key="3">
    <source>
        <dbReference type="Proteomes" id="UP001410394"/>
    </source>
</evidence>
<sequence>MSRDTLQYDPALLIEHAPISLWLEDFSGVRALFEAWRAEGVTDIDAHFAADPGRVDACAAAIRVLSVNQRTLELLGADDSERLIANLDRVFRDDMRVQHARDMAALWEGRNGFASQSVNYSLDGRRIDVLVNARILPGHEQDWSRVIVALEDITPRVRAQEQLRRSEQYAQGLFEHSPVSLWVEDFSGIKRLLDEARRMGIEDFRTFLNVHPDFVTRCMQEISVIDVNVQTLRMFGAASKAELLGNLDRVFRDDMHAHFTEQLIDLWSGKLFQQRETINYSLSGQAVNVHMQFSVLPGNEADWSLVLISLTDITARKKAEVYLEFLGRHDALTKLSNRAYYEEELARLGRRGHYPVGIVVADLNGLKRVNDELGHAAGDDLLRRAGEVLRKAAGESACVARIGGDEFALLLQECDEAALRELLARLQAVLELNNQFYAGKRLSFAIGTATCHDPLRLMACVQHADEEMYVAKRAYYKQLGVDRRGAAAAADEA</sequence>
<dbReference type="SUPFAM" id="SSF55785">
    <property type="entry name" value="PYP-like sensor domain (PAS domain)"/>
    <property type="match status" value="2"/>
</dbReference>
<dbReference type="InterPro" id="IPR029787">
    <property type="entry name" value="Nucleotide_cyclase"/>
</dbReference>
<feature type="domain" description="GGDEF" evidence="1">
    <location>
        <begin position="354"/>
        <end position="489"/>
    </location>
</feature>
<dbReference type="SUPFAM" id="SSF55073">
    <property type="entry name" value="Nucleotide cyclase"/>
    <property type="match status" value="1"/>
</dbReference>
<dbReference type="NCBIfam" id="TIGR00229">
    <property type="entry name" value="sensory_box"/>
    <property type="match status" value="1"/>
</dbReference>
<dbReference type="Proteomes" id="UP001410394">
    <property type="component" value="Unassembled WGS sequence"/>
</dbReference>
<keyword evidence="3" id="KW-1185">Reference proteome</keyword>
<reference evidence="2 3" key="1">
    <citation type="journal article" date="2018" name="Int. J. Syst. Evol. Microbiol.">
        <title>Uliginosibacterium sediminicola sp. nov., isolated from freshwater sediment.</title>
        <authorList>
            <person name="Hwang W.M."/>
            <person name="Kim S.M."/>
            <person name="Kang K."/>
            <person name="Ahn T.Y."/>
        </authorList>
    </citation>
    <scope>NUCLEOTIDE SEQUENCE [LARGE SCALE GENOMIC DNA]</scope>
    <source>
        <strain evidence="2 3">M1-21</strain>
    </source>
</reference>
<name>A0ABU9YXK2_9RHOO</name>
<dbReference type="Gene3D" id="3.30.70.270">
    <property type="match status" value="1"/>
</dbReference>
<comment type="caution">
    <text evidence="2">The sequence shown here is derived from an EMBL/GenBank/DDBJ whole genome shotgun (WGS) entry which is preliminary data.</text>
</comment>
<dbReference type="NCBIfam" id="TIGR00254">
    <property type="entry name" value="GGDEF"/>
    <property type="match status" value="1"/>
</dbReference>
<accession>A0ABU9YXK2</accession>
<dbReference type="PANTHER" id="PTHR44757">
    <property type="entry name" value="DIGUANYLATE CYCLASE DGCP"/>
    <property type="match status" value="1"/>
</dbReference>
<dbReference type="EC" id="2.7.7.65" evidence="2"/>
<dbReference type="RefSeq" id="WP_345919181.1">
    <property type="nucleotide sequence ID" value="NZ_JBDIVE010000003.1"/>
</dbReference>
<dbReference type="PROSITE" id="PS50887">
    <property type="entry name" value="GGDEF"/>
    <property type="match status" value="1"/>
</dbReference>
<dbReference type="InterPro" id="IPR000160">
    <property type="entry name" value="GGDEF_dom"/>
</dbReference>
<gene>
    <name evidence="2" type="ORF">ABDB84_07965</name>
</gene>
<evidence type="ECO:0000313" key="2">
    <source>
        <dbReference type="EMBL" id="MEN3068412.1"/>
    </source>
</evidence>
<dbReference type="GO" id="GO:0052621">
    <property type="term" value="F:diguanylate cyclase activity"/>
    <property type="evidence" value="ECO:0007669"/>
    <property type="project" value="UniProtKB-EC"/>
</dbReference>
<protein>
    <submittedName>
        <fullName evidence="2">Sensor domain-containing diguanylate cyclase</fullName>
        <ecNumber evidence="2">2.7.7.65</ecNumber>
    </submittedName>
</protein>
<keyword evidence="2" id="KW-0808">Transferase</keyword>
<dbReference type="EMBL" id="JBDIVE010000003">
    <property type="protein sequence ID" value="MEN3068412.1"/>
    <property type="molecule type" value="Genomic_DNA"/>
</dbReference>
<dbReference type="InterPro" id="IPR043128">
    <property type="entry name" value="Rev_trsase/Diguanyl_cyclase"/>
</dbReference>
<dbReference type="CDD" id="cd01949">
    <property type="entry name" value="GGDEF"/>
    <property type="match status" value="1"/>
</dbReference>
<dbReference type="SMART" id="SM00267">
    <property type="entry name" value="GGDEF"/>
    <property type="match status" value="1"/>
</dbReference>
<dbReference type="InterPro" id="IPR052155">
    <property type="entry name" value="Biofilm_reg_signaling"/>
</dbReference>
<proteinExistence type="predicted"/>
<dbReference type="Gene3D" id="3.30.450.20">
    <property type="entry name" value="PAS domain"/>
    <property type="match status" value="2"/>
</dbReference>
<dbReference type="PANTHER" id="PTHR44757:SF2">
    <property type="entry name" value="BIOFILM ARCHITECTURE MAINTENANCE PROTEIN MBAA"/>
    <property type="match status" value="1"/>
</dbReference>
<dbReference type="Pfam" id="PF00990">
    <property type="entry name" value="GGDEF"/>
    <property type="match status" value="1"/>
</dbReference>
<dbReference type="InterPro" id="IPR035965">
    <property type="entry name" value="PAS-like_dom_sf"/>
</dbReference>
<dbReference type="InterPro" id="IPR000014">
    <property type="entry name" value="PAS"/>
</dbReference>